<dbReference type="AlphaFoldDB" id="A0A3N0AT98"/>
<dbReference type="PANTHER" id="PTHR34227">
    <property type="entry name" value="CHAPERONE PROTEIN YCDY"/>
    <property type="match status" value="1"/>
</dbReference>
<organism evidence="2 3">
    <name type="scientific">Adlercreutzia equolifaciens subsp. celatus DSM 18785</name>
    <dbReference type="NCBI Taxonomy" id="1121021"/>
    <lineage>
        <taxon>Bacteria</taxon>
        <taxon>Bacillati</taxon>
        <taxon>Actinomycetota</taxon>
        <taxon>Coriobacteriia</taxon>
        <taxon>Eggerthellales</taxon>
        <taxon>Eggerthellaceae</taxon>
        <taxon>Adlercreutzia</taxon>
    </lineage>
</organism>
<dbReference type="Gene3D" id="1.10.3480.10">
    <property type="entry name" value="TorD-like"/>
    <property type="match status" value="1"/>
</dbReference>
<sequence length="257" mass="28663">MNTPFNSDELARAEVCFAVASQLLYVEPNVASVAEQAASRQFACAPFGEDSEDVREGLRLLDGWCADALHAAEVTDGADEADGVDAAALLVESPAFAESVDELRREWLRLFVGLGTPEASCLESFYVEPNSHMFGKNVIAVRAAYRRHGLEIERLHREPDDHLGLMLGFLSRLVAEEREAAEADDEQRAVALADEQDAFLTEHVLPWLAPWRYAVEKHARTDYYRGVGTFVFGLAACYAERFGIRFDEEACAFKRRK</sequence>
<evidence type="ECO:0000313" key="2">
    <source>
        <dbReference type="EMBL" id="RNL38112.1"/>
    </source>
</evidence>
<proteinExistence type="predicted"/>
<dbReference type="SUPFAM" id="SSF89155">
    <property type="entry name" value="TorD-like"/>
    <property type="match status" value="1"/>
</dbReference>
<gene>
    <name evidence="2" type="ORF">DMP10_05715</name>
</gene>
<comment type="caution">
    <text evidence="2">The sequence shown here is derived from an EMBL/GenBank/DDBJ whole genome shotgun (WGS) entry which is preliminary data.</text>
</comment>
<dbReference type="InterPro" id="IPR036411">
    <property type="entry name" value="TorD-like_sf"/>
</dbReference>
<dbReference type="InterPro" id="IPR020945">
    <property type="entry name" value="DMSO/NO3_reduct_chaperone"/>
</dbReference>
<dbReference type="Proteomes" id="UP000278327">
    <property type="component" value="Unassembled WGS sequence"/>
</dbReference>
<evidence type="ECO:0000313" key="3">
    <source>
        <dbReference type="Proteomes" id="UP000278327"/>
    </source>
</evidence>
<keyword evidence="1" id="KW-0143">Chaperone</keyword>
<dbReference type="InterPro" id="IPR050289">
    <property type="entry name" value="TorD/DmsD_chaperones"/>
</dbReference>
<dbReference type="PANTHER" id="PTHR34227:SF1">
    <property type="entry name" value="DIMETHYL SULFOXIDE REDUCTASE CHAPERONE-RELATED"/>
    <property type="match status" value="1"/>
</dbReference>
<accession>A0A3N0AT98</accession>
<name>A0A3N0AT98_9ACTN</name>
<dbReference type="RefSeq" id="WP_117284069.1">
    <property type="nucleotide sequence ID" value="NZ_JAMTCE010000007.1"/>
</dbReference>
<reference evidence="2 3" key="1">
    <citation type="journal article" date="2019" name="Microbiol. Resour. Announc.">
        <title>Draft Genome Sequences of Type Strains of Gordonibacter faecihominis, Paraeggerthella hongkongensis, Parvibacter caecicola,Slackia equolifaciens, Slackia faecicanis, and Slackia isoflavoniconvertens.</title>
        <authorList>
            <person name="Danylec N."/>
            <person name="Stoll D.A."/>
            <person name="Dotsch A."/>
            <person name="Huch M."/>
        </authorList>
    </citation>
    <scope>NUCLEOTIDE SEQUENCE [LARGE SCALE GENOMIC DNA]</scope>
    <source>
        <strain evidence="2 3">DSM 18785</strain>
    </source>
</reference>
<dbReference type="Pfam" id="PF02613">
    <property type="entry name" value="Nitrate_red_del"/>
    <property type="match status" value="1"/>
</dbReference>
<dbReference type="EMBL" id="QICA01000008">
    <property type="protein sequence ID" value="RNL38112.1"/>
    <property type="molecule type" value="Genomic_DNA"/>
</dbReference>
<protein>
    <submittedName>
        <fullName evidence="2">Molecular chaperone TorD</fullName>
    </submittedName>
</protein>
<keyword evidence="3" id="KW-1185">Reference proteome</keyword>
<evidence type="ECO:0000256" key="1">
    <source>
        <dbReference type="ARBA" id="ARBA00023186"/>
    </source>
</evidence>